<keyword evidence="2" id="KW-1003">Cell membrane</keyword>
<evidence type="ECO:0000256" key="5">
    <source>
        <dbReference type="ARBA" id="ARBA00023136"/>
    </source>
</evidence>
<comment type="subcellular location">
    <subcellularLocation>
        <location evidence="1">Cell membrane</location>
        <topology evidence="1">Multi-pass membrane protein</topology>
    </subcellularLocation>
</comment>
<proteinExistence type="predicted"/>
<dbReference type="PANTHER" id="PTHR34697:SF2">
    <property type="entry name" value="PHOSPHATIDYLGLYCEROL LYSYLTRANSFERASE"/>
    <property type="match status" value="1"/>
</dbReference>
<feature type="transmembrane region" description="Helical" evidence="6">
    <location>
        <begin position="378"/>
        <end position="398"/>
    </location>
</feature>
<keyword evidence="3 6" id="KW-0812">Transmembrane</keyword>
<feature type="transmembrane region" description="Helical" evidence="6">
    <location>
        <begin position="221"/>
        <end position="242"/>
    </location>
</feature>
<feature type="transmembrane region" description="Helical" evidence="6">
    <location>
        <begin position="410"/>
        <end position="429"/>
    </location>
</feature>
<dbReference type="GO" id="GO:0005886">
    <property type="term" value="C:plasma membrane"/>
    <property type="evidence" value="ECO:0007669"/>
    <property type="project" value="UniProtKB-SubCell"/>
</dbReference>
<feature type="transmembrane region" description="Helical" evidence="6">
    <location>
        <begin position="57"/>
        <end position="84"/>
    </location>
</feature>
<organism evidence="8 9">
    <name type="scientific">Agrobacterium tumefaciens</name>
    <dbReference type="NCBI Taxonomy" id="358"/>
    <lineage>
        <taxon>Bacteria</taxon>
        <taxon>Pseudomonadati</taxon>
        <taxon>Pseudomonadota</taxon>
        <taxon>Alphaproteobacteria</taxon>
        <taxon>Hyphomicrobiales</taxon>
        <taxon>Rhizobiaceae</taxon>
        <taxon>Rhizobium/Agrobacterium group</taxon>
        <taxon>Agrobacterium</taxon>
        <taxon>Agrobacterium tumefaciens complex</taxon>
    </lineage>
</organism>
<dbReference type="SUPFAM" id="SSF55729">
    <property type="entry name" value="Acyl-CoA N-acyltransferases (Nat)"/>
    <property type="match status" value="1"/>
</dbReference>
<feature type="transmembrane region" description="Helical" evidence="6">
    <location>
        <begin position="340"/>
        <end position="358"/>
    </location>
</feature>
<feature type="transmembrane region" description="Helical" evidence="6">
    <location>
        <begin position="464"/>
        <end position="486"/>
    </location>
</feature>
<protein>
    <recommendedName>
        <fullName evidence="7">Phosphatidylglycerol lysyltransferase C-terminal domain-containing protein</fullName>
    </recommendedName>
</protein>
<keyword evidence="5 6" id="KW-0472">Membrane</keyword>
<evidence type="ECO:0000313" key="8">
    <source>
        <dbReference type="EMBL" id="OAE40541.1"/>
    </source>
</evidence>
<dbReference type="InterPro" id="IPR051211">
    <property type="entry name" value="PG_lysyltransferase"/>
</dbReference>
<dbReference type="AlphaFoldDB" id="A0A176X286"/>
<sequence>MADKSEVIETDITESPVESFFARNRPYLTAIAITLIFVMMTFAIYRLTSEVRYDDVIAALLGTSFSAVLLAIVFTALSFLALIFYDANAIEYVGKKVRFPSMAVTAFAAYAIGNTAGFGPLSGGAIRFRAYSRLGLSPGDIARVIAFVTLSFGLGLLSVSAISTFIVAPRIASIINVDPAVLRGVSLAIIAVLVTTAYIGRNGKVIKLGKWRLRLPDSRTSSQQFLVSAFDIAASASVLYVLLPETHLGWPTFFAIYATAVGLGVLSHVPAGLGVFETVMVAGLGNAISVDQLLGSLVLYRVIYHVLPLVVAILVMIVSETKQFAAKPVVSDISQLAVRLAPPLLSTFALILGTMLIFSSVTPTPDSNLDFLSNFVPLPIIEGAHFLTSILGLGLVVASRGLGQRLDGAWWIALVAASLALILSILKAIAVFEAIFLGLFIVALAFNMRSFNRHASLVKQALGPSWIAAMMVIIAGAATILLFVYRDTDYSHTLWWEFEFSEEAPRGLRALLGLVLASSTIAIFSLMRPVRFRPDAVEADDIAKATEIVMTQDAADANLVRMGDKHVMFSETGNAFIMYGIQGRSWIAFADPVGDEEDFPDLVWQFVESARGAGARAAFYQISPSLLSHCADAGLRAFKLGELALVDLTTFELKGGKLATLRQSLSRGARDGLSFELIEKADVPTVLDDLKQVSDGWLEHHNTREKRFSLGAFEPAYILSQPVAVLRKDGKITAFANLMVTDTKKEATIDLMRFAPDAPRGAMDFLFVSIMQHLKETGYQSFNLGMAPMSGMSKRDAAPVWDRIGSTLFEHGERFYNFKGLRAFKAKFHPKWEPRYLAVQNGADAALALMDATVLISGGVRGVIGK</sequence>
<dbReference type="PANTHER" id="PTHR34697">
    <property type="entry name" value="PHOSPHATIDYLGLYCEROL LYSYLTRANSFERASE"/>
    <property type="match status" value="1"/>
</dbReference>
<dbReference type="Proteomes" id="UP000077098">
    <property type="component" value="Unassembled WGS sequence"/>
</dbReference>
<dbReference type="EMBL" id="LXPS01000036">
    <property type="protein sequence ID" value="OAE40541.1"/>
    <property type="molecule type" value="Genomic_DNA"/>
</dbReference>
<dbReference type="Pfam" id="PF09924">
    <property type="entry name" value="LPG_synthase_C"/>
    <property type="match status" value="1"/>
</dbReference>
<evidence type="ECO:0000256" key="4">
    <source>
        <dbReference type="ARBA" id="ARBA00022989"/>
    </source>
</evidence>
<evidence type="ECO:0000259" key="7">
    <source>
        <dbReference type="Pfam" id="PF09924"/>
    </source>
</evidence>
<dbReference type="RefSeq" id="WP_063950294.1">
    <property type="nucleotide sequence ID" value="NZ_LXPS01000036.1"/>
</dbReference>
<dbReference type="GO" id="GO:0016755">
    <property type="term" value="F:aminoacyltransferase activity"/>
    <property type="evidence" value="ECO:0007669"/>
    <property type="project" value="TreeGrafter"/>
</dbReference>
<feature type="transmembrane region" description="Helical" evidence="6">
    <location>
        <begin position="435"/>
        <end position="452"/>
    </location>
</feature>
<evidence type="ECO:0000313" key="9">
    <source>
        <dbReference type="Proteomes" id="UP000077098"/>
    </source>
</evidence>
<evidence type="ECO:0000256" key="6">
    <source>
        <dbReference type="SAM" id="Phobius"/>
    </source>
</evidence>
<evidence type="ECO:0000256" key="2">
    <source>
        <dbReference type="ARBA" id="ARBA00022475"/>
    </source>
</evidence>
<evidence type="ECO:0000256" key="3">
    <source>
        <dbReference type="ARBA" id="ARBA00022692"/>
    </source>
</evidence>
<dbReference type="GO" id="GO:0055091">
    <property type="term" value="P:phospholipid homeostasis"/>
    <property type="evidence" value="ECO:0007669"/>
    <property type="project" value="TreeGrafter"/>
</dbReference>
<feature type="domain" description="Phosphatidylglycerol lysyltransferase C-terminal" evidence="7">
    <location>
        <begin position="553"/>
        <end position="838"/>
    </location>
</feature>
<dbReference type="NCBIfam" id="NF033480">
    <property type="entry name" value="bifunc_MprF"/>
    <property type="match status" value="1"/>
</dbReference>
<feature type="transmembrane region" description="Helical" evidence="6">
    <location>
        <begin position="104"/>
        <end position="123"/>
    </location>
</feature>
<gene>
    <name evidence="8" type="ORF">A7J57_09705</name>
</gene>
<name>A0A176X286_AGRTU</name>
<feature type="transmembrane region" description="Helical" evidence="6">
    <location>
        <begin position="248"/>
        <end position="266"/>
    </location>
</feature>
<reference evidence="8 9" key="1">
    <citation type="submission" date="2016-05" db="EMBL/GenBank/DDBJ databases">
        <authorList>
            <person name="Lavstsen T."/>
            <person name="Jespersen J.S."/>
        </authorList>
    </citation>
    <scope>NUCLEOTIDE SEQUENCE [LARGE SCALE GENOMIC DNA]</scope>
    <source>
        <strain evidence="8 9">KCJ1736</strain>
    </source>
</reference>
<dbReference type="InterPro" id="IPR024320">
    <property type="entry name" value="LPG_synthase_C"/>
</dbReference>
<accession>A0A176X286</accession>
<feature type="transmembrane region" description="Helical" evidence="6">
    <location>
        <begin position="506"/>
        <end position="526"/>
    </location>
</feature>
<dbReference type="InterPro" id="IPR016181">
    <property type="entry name" value="Acyl_CoA_acyltransferase"/>
</dbReference>
<feature type="transmembrane region" description="Helical" evidence="6">
    <location>
        <begin position="144"/>
        <end position="168"/>
    </location>
</feature>
<evidence type="ECO:0000256" key="1">
    <source>
        <dbReference type="ARBA" id="ARBA00004651"/>
    </source>
</evidence>
<keyword evidence="4 6" id="KW-1133">Transmembrane helix</keyword>
<feature type="transmembrane region" description="Helical" evidence="6">
    <location>
        <begin position="180"/>
        <end position="200"/>
    </location>
</feature>
<feature type="transmembrane region" description="Helical" evidence="6">
    <location>
        <begin position="27"/>
        <end position="45"/>
    </location>
</feature>
<comment type="caution">
    <text evidence="8">The sequence shown here is derived from an EMBL/GenBank/DDBJ whole genome shotgun (WGS) entry which is preliminary data.</text>
</comment>
<feature type="transmembrane region" description="Helical" evidence="6">
    <location>
        <begin position="302"/>
        <end position="319"/>
    </location>
</feature>